<evidence type="ECO:0000313" key="1">
    <source>
        <dbReference type="EMBL" id="KAF2269489.1"/>
    </source>
</evidence>
<name>A0A9P4NA84_9PLEO</name>
<reference evidence="2" key="1">
    <citation type="journal article" date="2020" name="Stud. Mycol.">
        <title>101 Dothideomycetes genomes: A test case for predicting lifestyles and emergence of pathogens.</title>
        <authorList>
            <person name="Haridas S."/>
            <person name="Albert R."/>
            <person name="Binder M."/>
            <person name="Bloem J."/>
            <person name="LaButti K."/>
            <person name="Salamov A."/>
            <person name="Andreopoulos B."/>
            <person name="Baker S."/>
            <person name="Barry K."/>
            <person name="Bills G."/>
            <person name="Bluhm B."/>
            <person name="Cannon C."/>
            <person name="Castanera R."/>
            <person name="Culley D."/>
            <person name="Daum C."/>
            <person name="Ezra D."/>
            <person name="Gonzalez J."/>
            <person name="Henrissat B."/>
            <person name="Kuo A."/>
            <person name="Liang C."/>
            <person name="Lipzen A."/>
            <person name="Lutzoni F."/>
            <person name="Magnuson J."/>
            <person name="Mondo S."/>
            <person name="Nolan M."/>
            <person name="Ohm R."/>
            <person name="Pangilinan J."/>
            <person name="Park H.-J."/>
            <person name="Ramirez L."/>
            <person name="Alfaro M."/>
            <person name="Sun H."/>
            <person name="Tritt A."/>
            <person name="Yoshinaga Y."/>
            <person name="Zwiers L.-H."/>
            <person name="Turgeon B."/>
            <person name="Goodwin S."/>
            <person name="Spatafora J."/>
            <person name="Crous P."/>
            <person name="Grigoriev I."/>
        </authorList>
    </citation>
    <scope>NUCLEOTIDE SEQUENCE [LARGE SCALE GENOMIC DNA]</scope>
    <source>
        <strain evidence="2">CBS 304.66</strain>
    </source>
</reference>
<evidence type="ECO:0000313" key="2">
    <source>
        <dbReference type="Proteomes" id="UP000800093"/>
    </source>
</evidence>
<comment type="caution">
    <text evidence="1">The sequence shown here is derived from an EMBL/GenBank/DDBJ whole genome shotgun (WGS) entry which is preliminary data.</text>
</comment>
<organism evidence="1 2">
    <name type="scientific">Lojkania enalia</name>
    <dbReference type="NCBI Taxonomy" id="147567"/>
    <lineage>
        <taxon>Eukaryota</taxon>
        <taxon>Fungi</taxon>
        <taxon>Dikarya</taxon>
        <taxon>Ascomycota</taxon>
        <taxon>Pezizomycotina</taxon>
        <taxon>Dothideomycetes</taxon>
        <taxon>Pleosporomycetidae</taxon>
        <taxon>Pleosporales</taxon>
        <taxon>Pleosporales incertae sedis</taxon>
        <taxon>Lojkania</taxon>
    </lineage>
</organism>
<proteinExistence type="predicted"/>
<sequence>MLTLSSCRFLASIILQEYIFATAFVFTVRRSFLSNNWLYHSYIIHQRIQVRTHRLV</sequence>
<keyword evidence="2" id="KW-1185">Reference proteome</keyword>
<accession>A0A9P4NA84</accession>
<protein>
    <submittedName>
        <fullName evidence="1">Uncharacterized protein</fullName>
    </submittedName>
</protein>
<dbReference type="EMBL" id="ML986582">
    <property type="protein sequence ID" value="KAF2269489.1"/>
    <property type="molecule type" value="Genomic_DNA"/>
</dbReference>
<dbReference type="Proteomes" id="UP000800093">
    <property type="component" value="Unassembled WGS sequence"/>
</dbReference>
<dbReference type="AlphaFoldDB" id="A0A9P4NA84"/>
<gene>
    <name evidence="1" type="ORF">CC78DRAFT_281617</name>
</gene>